<dbReference type="RefSeq" id="WP_204731308.1">
    <property type="nucleotide sequence ID" value="NZ_JAVDWE010000001.1"/>
</dbReference>
<gene>
    <name evidence="1" type="ORF">J2X09_000004</name>
</gene>
<dbReference type="Proteomes" id="UP001265550">
    <property type="component" value="Unassembled WGS sequence"/>
</dbReference>
<accession>A0ABU1V486</accession>
<evidence type="ECO:0008006" key="3">
    <source>
        <dbReference type="Google" id="ProtNLM"/>
    </source>
</evidence>
<keyword evidence="2" id="KW-1185">Reference proteome</keyword>
<dbReference type="EMBL" id="JAVDWE010000001">
    <property type="protein sequence ID" value="MDR7092281.1"/>
    <property type="molecule type" value="Genomic_DNA"/>
</dbReference>
<sequence>MDGPDDSTSFPDSSSFVRTMVPNGGAHVSTDESVFGGAAGEFSGTAYLQSTSNMSFGTGDFTVEGFVRFDTTADMGFLAGLNNAEMDFAFVGNEMRLGRLNTAWDSVFPFTRSTGIWYHVAWCREGTGLRAFVDGVQAGSTATNSTAYNAVSDFKIGASTGADRRFDGFIDEVRITAGVARYTANFTPPAAPFPNS</sequence>
<evidence type="ECO:0000313" key="2">
    <source>
        <dbReference type="Proteomes" id="UP001265550"/>
    </source>
</evidence>
<dbReference type="Pfam" id="PF13385">
    <property type="entry name" value="Laminin_G_3"/>
    <property type="match status" value="1"/>
</dbReference>
<organism evidence="1 2">
    <name type="scientific">Hydrogenophaga laconesensis</name>
    <dbReference type="NCBI Taxonomy" id="1805971"/>
    <lineage>
        <taxon>Bacteria</taxon>
        <taxon>Pseudomonadati</taxon>
        <taxon>Pseudomonadota</taxon>
        <taxon>Betaproteobacteria</taxon>
        <taxon>Burkholderiales</taxon>
        <taxon>Comamonadaceae</taxon>
        <taxon>Hydrogenophaga</taxon>
    </lineage>
</organism>
<proteinExistence type="predicted"/>
<protein>
    <recommendedName>
        <fullName evidence="3">LamG domain-containing protein</fullName>
    </recommendedName>
</protein>
<dbReference type="InterPro" id="IPR013320">
    <property type="entry name" value="ConA-like_dom_sf"/>
</dbReference>
<reference evidence="1 2" key="1">
    <citation type="submission" date="2023-07" db="EMBL/GenBank/DDBJ databases">
        <title>Sorghum-associated microbial communities from plants grown in Nebraska, USA.</title>
        <authorList>
            <person name="Schachtman D."/>
        </authorList>
    </citation>
    <scope>NUCLEOTIDE SEQUENCE [LARGE SCALE GENOMIC DNA]</scope>
    <source>
        <strain evidence="1 2">BE240</strain>
    </source>
</reference>
<comment type="caution">
    <text evidence="1">The sequence shown here is derived from an EMBL/GenBank/DDBJ whole genome shotgun (WGS) entry which is preliminary data.</text>
</comment>
<dbReference type="SUPFAM" id="SSF49899">
    <property type="entry name" value="Concanavalin A-like lectins/glucanases"/>
    <property type="match status" value="1"/>
</dbReference>
<name>A0ABU1V486_9BURK</name>
<evidence type="ECO:0000313" key="1">
    <source>
        <dbReference type="EMBL" id="MDR7092281.1"/>
    </source>
</evidence>
<dbReference type="Gene3D" id="2.60.120.200">
    <property type="match status" value="1"/>
</dbReference>